<feature type="domain" description="Heterokaryon incompatibility" evidence="2">
    <location>
        <begin position="66"/>
        <end position="229"/>
    </location>
</feature>
<proteinExistence type="predicted"/>
<keyword evidence="4" id="KW-1185">Reference proteome</keyword>
<dbReference type="InterPro" id="IPR010730">
    <property type="entry name" value="HET"/>
</dbReference>
<dbReference type="Proteomes" id="UP000663193">
    <property type="component" value="Chromosome 9"/>
</dbReference>
<organism evidence="3 4">
    <name type="scientific">Phaeosphaeria nodorum (strain SN15 / ATCC MYA-4574 / FGSC 10173)</name>
    <name type="common">Glume blotch fungus</name>
    <name type="synonym">Parastagonospora nodorum</name>
    <dbReference type="NCBI Taxonomy" id="321614"/>
    <lineage>
        <taxon>Eukaryota</taxon>
        <taxon>Fungi</taxon>
        <taxon>Dikarya</taxon>
        <taxon>Ascomycota</taxon>
        <taxon>Pezizomycotina</taxon>
        <taxon>Dothideomycetes</taxon>
        <taxon>Pleosporomycetidae</taxon>
        <taxon>Pleosporales</taxon>
        <taxon>Pleosporineae</taxon>
        <taxon>Phaeosphaeriaceae</taxon>
        <taxon>Parastagonospora</taxon>
    </lineage>
</organism>
<dbReference type="InterPro" id="IPR052895">
    <property type="entry name" value="HetReg/Transcr_Mod"/>
</dbReference>
<reference evidence="4" key="1">
    <citation type="journal article" date="2021" name="BMC Genomics">
        <title>Chromosome-level genome assembly and manually-curated proteome of model necrotroph Parastagonospora nodorum Sn15 reveals a genome-wide trove of candidate effector homologs, and redundancy of virulence-related functions within an accessory chromosome.</title>
        <authorList>
            <person name="Bertazzoni S."/>
            <person name="Jones D.A.B."/>
            <person name="Phan H.T."/>
            <person name="Tan K.-C."/>
            <person name="Hane J.K."/>
        </authorList>
    </citation>
    <scope>NUCLEOTIDE SEQUENCE [LARGE SCALE GENOMIC DNA]</scope>
    <source>
        <strain evidence="4">SN15 / ATCC MYA-4574 / FGSC 10173)</strain>
    </source>
</reference>
<evidence type="ECO:0000313" key="4">
    <source>
        <dbReference type="Proteomes" id="UP000663193"/>
    </source>
</evidence>
<feature type="region of interest" description="Disordered" evidence="1">
    <location>
        <begin position="1"/>
        <end position="28"/>
    </location>
</feature>
<evidence type="ECO:0000313" key="3">
    <source>
        <dbReference type="EMBL" id="QRC98761.1"/>
    </source>
</evidence>
<dbReference type="PANTHER" id="PTHR24148:SF73">
    <property type="entry name" value="HET DOMAIN PROTEIN (AFU_ORTHOLOGUE AFUA_8G01020)"/>
    <property type="match status" value="1"/>
</dbReference>
<dbReference type="OrthoDB" id="3548654at2759"/>
<sequence>MDSDQGAHVEEQHKPDPTPKWTSTTPYNELQPGQIRLLQVEAKTSGSHRPLSCTLTVHNLDTAPPYTALSYTWGAPHRNINKLRIDTPSLSRQLKCNGNDGRVGENLYDFLAHCARDTVHGLSGYWWIDALAINQADIQERCEQVKIMSAIYQRATRVVVWLGPDDRYTKPAVELMHGLLQLERETRLSLHHTEVREGHSNRFLDSNNWQALARFFQREWFNRAWIIQEVVLAQAVVLICGSYSISWADMSLFSQFLATSSWTTLLKRTTRQVGHTTTNIGHNTPARLAAAQKTWLSNHDDKFLHALIRARSSDSENARDKVYSQLGLGNADIIPDYRASVQDAYITAAKYILTNSKSLLLLTCVEGEDFQTIPGLPSWVPDWSVNKTLGLRGTGYTAFKAALDLPKQHELSIDKSGKHMLTIRATKLDNISEAGGTKPELRKSPSGLWRMLSKLNDGYATTGQSREEAVWRALVTNREEGGTPSKPINPRYPASPEPLGSSFRDWVLWRYVVTSTLPHATTFPVSSNLPTQEEIVQARDQSVLDASYLANLERRASLFDTHYSHASLIRPFSTELGYFGIGTQCLRKGDSVWIAPGSRIPLIFRAVEGSERYRLVGGAYLHGFMNGEALGREDVKFEMVSLE</sequence>
<accession>A0A7U2I3R7</accession>
<dbReference type="AlphaFoldDB" id="A0A7U2I3R7"/>
<dbReference type="Pfam" id="PF26639">
    <property type="entry name" value="Het-6_barrel"/>
    <property type="match status" value="1"/>
</dbReference>
<dbReference type="VEuPathDB" id="FungiDB:JI435_061330"/>
<dbReference type="PANTHER" id="PTHR24148">
    <property type="entry name" value="ANKYRIN REPEAT DOMAIN-CONTAINING PROTEIN 39 HOMOLOG-RELATED"/>
    <property type="match status" value="1"/>
</dbReference>
<protein>
    <recommendedName>
        <fullName evidence="2">Heterokaryon incompatibility domain-containing protein</fullName>
    </recommendedName>
</protein>
<gene>
    <name evidence="3" type="ORF">JI435_061330</name>
</gene>
<name>A0A7U2I3R7_PHANO</name>
<feature type="compositionally biased region" description="Basic and acidic residues" evidence="1">
    <location>
        <begin position="1"/>
        <end position="17"/>
    </location>
</feature>
<evidence type="ECO:0000259" key="2">
    <source>
        <dbReference type="Pfam" id="PF06985"/>
    </source>
</evidence>
<dbReference type="EMBL" id="CP069031">
    <property type="protein sequence ID" value="QRC98761.1"/>
    <property type="molecule type" value="Genomic_DNA"/>
</dbReference>
<evidence type="ECO:0000256" key="1">
    <source>
        <dbReference type="SAM" id="MobiDB-lite"/>
    </source>
</evidence>
<dbReference type="Pfam" id="PF06985">
    <property type="entry name" value="HET"/>
    <property type="match status" value="1"/>
</dbReference>